<name>A0A9W8NEL6_9PEZI</name>
<gene>
    <name evidence="1" type="ORF">NPX13_g5360</name>
</gene>
<evidence type="ECO:0000313" key="1">
    <source>
        <dbReference type="EMBL" id="KAJ3571486.1"/>
    </source>
</evidence>
<protein>
    <submittedName>
        <fullName evidence="1">Uncharacterized protein</fullName>
    </submittedName>
</protein>
<organism evidence="1 2">
    <name type="scientific">Xylaria arbuscula</name>
    <dbReference type="NCBI Taxonomy" id="114810"/>
    <lineage>
        <taxon>Eukaryota</taxon>
        <taxon>Fungi</taxon>
        <taxon>Dikarya</taxon>
        <taxon>Ascomycota</taxon>
        <taxon>Pezizomycotina</taxon>
        <taxon>Sordariomycetes</taxon>
        <taxon>Xylariomycetidae</taxon>
        <taxon>Xylariales</taxon>
        <taxon>Xylariaceae</taxon>
        <taxon>Xylaria</taxon>
    </lineage>
</organism>
<dbReference type="Proteomes" id="UP001148614">
    <property type="component" value="Unassembled WGS sequence"/>
</dbReference>
<dbReference type="EMBL" id="JANPWZ010000840">
    <property type="protein sequence ID" value="KAJ3571486.1"/>
    <property type="molecule type" value="Genomic_DNA"/>
</dbReference>
<keyword evidence="2" id="KW-1185">Reference proteome</keyword>
<comment type="caution">
    <text evidence="1">The sequence shown here is derived from an EMBL/GenBank/DDBJ whole genome shotgun (WGS) entry which is preliminary data.</text>
</comment>
<proteinExistence type="predicted"/>
<reference evidence="1" key="1">
    <citation type="submission" date="2022-07" db="EMBL/GenBank/DDBJ databases">
        <title>Genome Sequence of Xylaria arbuscula.</title>
        <authorList>
            <person name="Buettner E."/>
        </authorList>
    </citation>
    <scope>NUCLEOTIDE SEQUENCE</scope>
    <source>
        <strain evidence="1">VT107</strain>
    </source>
</reference>
<dbReference type="AlphaFoldDB" id="A0A9W8NEL6"/>
<sequence>MAYPYLAKTTLSQIGGAKLTQDDKENFLKSIQNTFDWSRYPDLKDLRKIIKFSFTHITFDEDFKVSVVHPVAWTPLLPRVPYISIQMPANSSSEWDRYHSDLGRYIGFGDCAIRFYDASDPSKAKTYPPSEVMYNDTPRQTADYRFQRTLIGDRTFEMCKLREESRRPHMLAQGLTLEDVETNIEALATAEAAIPA</sequence>
<accession>A0A9W8NEL6</accession>
<evidence type="ECO:0000313" key="2">
    <source>
        <dbReference type="Proteomes" id="UP001148614"/>
    </source>
</evidence>